<dbReference type="Proteomes" id="UP001346149">
    <property type="component" value="Unassembled WGS sequence"/>
</dbReference>
<dbReference type="AlphaFoldDB" id="A0AAN7KQI0"/>
<sequence>MTLKIYDAGRMQPGARQTRYGMKNGPSQGHLPTDKNGDDEDASGDETLWRSVSGKAASFI</sequence>
<proteinExistence type="predicted"/>
<accession>A0AAN7KQI0</accession>
<gene>
    <name evidence="2" type="ORF">SAY86_015022</name>
</gene>
<organism evidence="2 3">
    <name type="scientific">Trapa natans</name>
    <name type="common">Water chestnut</name>
    <dbReference type="NCBI Taxonomy" id="22666"/>
    <lineage>
        <taxon>Eukaryota</taxon>
        <taxon>Viridiplantae</taxon>
        <taxon>Streptophyta</taxon>
        <taxon>Embryophyta</taxon>
        <taxon>Tracheophyta</taxon>
        <taxon>Spermatophyta</taxon>
        <taxon>Magnoliopsida</taxon>
        <taxon>eudicotyledons</taxon>
        <taxon>Gunneridae</taxon>
        <taxon>Pentapetalae</taxon>
        <taxon>rosids</taxon>
        <taxon>malvids</taxon>
        <taxon>Myrtales</taxon>
        <taxon>Lythraceae</taxon>
        <taxon>Trapa</taxon>
    </lineage>
</organism>
<feature type="region of interest" description="Disordered" evidence="1">
    <location>
        <begin position="1"/>
        <end position="49"/>
    </location>
</feature>
<protein>
    <submittedName>
        <fullName evidence="2">Uncharacterized protein</fullName>
    </submittedName>
</protein>
<comment type="caution">
    <text evidence="2">The sequence shown here is derived from an EMBL/GenBank/DDBJ whole genome shotgun (WGS) entry which is preliminary data.</text>
</comment>
<dbReference type="EMBL" id="JAXQNO010000022">
    <property type="protein sequence ID" value="KAK4767272.1"/>
    <property type="molecule type" value="Genomic_DNA"/>
</dbReference>
<name>A0AAN7KQI0_TRANT</name>
<keyword evidence="3" id="KW-1185">Reference proteome</keyword>
<evidence type="ECO:0000256" key="1">
    <source>
        <dbReference type="SAM" id="MobiDB-lite"/>
    </source>
</evidence>
<evidence type="ECO:0000313" key="2">
    <source>
        <dbReference type="EMBL" id="KAK4767272.1"/>
    </source>
</evidence>
<reference evidence="2 3" key="1">
    <citation type="journal article" date="2023" name="Hortic Res">
        <title>Pangenome of water caltrop reveals structural variations and asymmetric subgenome divergence after allopolyploidization.</title>
        <authorList>
            <person name="Zhang X."/>
            <person name="Chen Y."/>
            <person name="Wang L."/>
            <person name="Yuan Y."/>
            <person name="Fang M."/>
            <person name="Shi L."/>
            <person name="Lu R."/>
            <person name="Comes H.P."/>
            <person name="Ma Y."/>
            <person name="Chen Y."/>
            <person name="Huang G."/>
            <person name="Zhou Y."/>
            <person name="Zheng Z."/>
            <person name="Qiu Y."/>
        </authorList>
    </citation>
    <scope>NUCLEOTIDE SEQUENCE [LARGE SCALE GENOMIC DNA]</scope>
    <source>
        <strain evidence="2">F231</strain>
    </source>
</reference>
<evidence type="ECO:0000313" key="3">
    <source>
        <dbReference type="Proteomes" id="UP001346149"/>
    </source>
</evidence>